<reference evidence="1 2" key="1">
    <citation type="submission" date="2024-03" db="EMBL/GenBank/DDBJ databases">
        <title>A high-quality draft genome sequence of Diaporthe vaccinii, a causative agent of upright dieback and viscid rot disease in cranberry plants.</title>
        <authorList>
            <person name="Sarrasin M."/>
            <person name="Lang B.F."/>
            <person name="Burger G."/>
        </authorList>
    </citation>
    <scope>NUCLEOTIDE SEQUENCE [LARGE SCALE GENOMIC DNA]</scope>
    <source>
        <strain evidence="1 2">IS7</strain>
    </source>
</reference>
<dbReference type="EMBL" id="JBAWTH010000062">
    <property type="protein sequence ID" value="KAL2280936.1"/>
    <property type="molecule type" value="Genomic_DNA"/>
</dbReference>
<evidence type="ECO:0000313" key="2">
    <source>
        <dbReference type="Proteomes" id="UP001600888"/>
    </source>
</evidence>
<protein>
    <submittedName>
        <fullName evidence="1">Uncharacterized protein</fullName>
    </submittedName>
</protein>
<keyword evidence="2" id="KW-1185">Reference proteome</keyword>
<sequence length="321" mass="35633">MSIISRRVLQRLAVNSMTRRGSVIAASTYRSGTPESYLTSRPTSSPLPASRVGVITTQRRHFHQTSPRATPVVIDLDQIAFYGVVAACAIFFVRHLTGYSTLPPHTWARTADESTRRDVEATMSVAFSTARAAPARQRHNKLREATFHVPHELARLNKEAPRFRLEDLGPLASGGKIPWVTRLRPVSRAGPPLDAKTETRAFLYFPDGSPKATAVFLAVNSELMYPRKALTQSPPVRGEVAYSSKPNALLAAFGVVYQGWEDIRPDVTARIVETSRLPVICNFQENVFGCIFFPKPKKAPNTRMGLTPLDITDFDRKTSML</sequence>
<proteinExistence type="predicted"/>
<dbReference type="Proteomes" id="UP001600888">
    <property type="component" value="Unassembled WGS sequence"/>
</dbReference>
<name>A0ABR4EEV1_9PEZI</name>
<evidence type="ECO:0000313" key="1">
    <source>
        <dbReference type="EMBL" id="KAL2280936.1"/>
    </source>
</evidence>
<comment type="caution">
    <text evidence="1">The sequence shown here is derived from an EMBL/GenBank/DDBJ whole genome shotgun (WGS) entry which is preliminary data.</text>
</comment>
<organism evidence="1 2">
    <name type="scientific">Diaporthe vaccinii</name>
    <dbReference type="NCBI Taxonomy" id="105482"/>
    <lineage>
        <taxon>Eukaryota</taxon>
        <taxon>Fungi</taxon>
        <taxon>Dikarya</taxon>
        <taxon>Ascomycota</taxon>
        <taxon>Pezizomycotina</taxon>
        <taxon>Sordariomycetes</taxon>
        <taxon>Sordariomycetidae</taxon>
        <taxon>Diaporthales</taxon>
        <taxon>Diaporthaceae</taxon>
        <taxon>Diaporthe</taxon>
        <taxon>Diaporthe eres species complex</taxon>
    </lineage>
</organism>
<gene>
    <name evidence="1" type="ORF">FJTKL_12241</name>
</gene>
<accession>A0ABR4EEV1</accession>